<feature type="domain" description="HTH lacI-type" evidence="4">
    <location>
        <begin position="3"/>
        <end position="58"/>
    </location>
</feature>
<name>A0A2M8Z8J0_9FIRM</name>
<dbReference type="Proteomes" id="UP000231092">
    <property type="component" value="Unassembled WGS sequence"/>
</dbReference>
<reference evidence="5 6" key="1">
    <citation type="submission" date="2017-11" db="EMBL/GenBank/DDBJ databases">
        <title>Understudied soil microbes with underappreciated capabilities: Untangling the Clostridium saccharolyticum group.</title>
        <authorList>
            <person name="Leschine S."/>
        </authorList>
    </citation>
    <scope>NUCLEOTIDE SEQUENCE [LARGE SCALE GENOMIC DNA]</scope>
    <source>
        <strain evidence="5 6">18A</strain>
    </source>
</reference>
<dbReference type="PANTHER" id="PTHR30146:SF109">
    <property type="entry name" value="HTH-TYPE TRANSCRIPTIONAL REGULATOR GALS"/>
    <property type="match status" value="1"/>
</dbReference>
<comment type="caution">
    <text evidence="5">The sequence shown here is derived from an EMBL/GenBank/DDBJ whole genome shotgun (WGS) entry which is preliminary data.</text>
</comment>
<evidence type="ECO:0000313" key="5">
    <source>
        <dbReference type="EMBL" id="PJJ29759.1"/>
    </source>
</evidence>
<evidence type="ECO:0000256" key="2">
    <source>
        <dbReference type="ARBA" id="ARBA00023125"/>
    </source>
</evidence>
<dbReference type="RefSeq" id="WP_100306099.1">
    <property type="nucleotide sequence ID" value="NZ_PGET01000001.1"/>
</dbReference>
<dbReference type="Gene3D" id="1.10.260.40">
    <property type="entry name" value="lambda repressor-like DNA-binding domains"/>
    <property type="match status" value="1"/>
</dbReference>
<dbReference type="CDD" id="cd01392">
    <property type="entry name" value="HTH_LacI"/>
    <property type="match status" value="1"/>
</dbReference>
<keyword evidence="3" id="KW-0804">Transcription</keyword>
<sequence length="333" mass="37723">MSITIKEIARLAGVSPSSVSLVLNNRPNRISEHKKNLILQIADDNQYIPNAAARSLVTRKNNTFGLLIPDIENPFFSKLSKTLELQLRAEGYSLIIVNSNDTFEGDMILIDLLAAKGIDGIFVVISNESYLHQDIIEQKLLQLNLPFVMVDRIFDSFSCNKIYFDNVEGSYIATKYLLEKGHRKIACICNTFISNNSLSRIHGYRNAMTEYGIKVPKEYIIPANYRIEGGYEAAKQVLDTDCTAIFVCNDMMTLGILRYFSEQGIHVPEDYAIVSYDNLLSDYLFGIEISSVNQDVEELGIKAWNIMKEAARQDKKKETKQKEICLMPTLVIH</sequence>
<dbReference type="GO" id="GO:0003700">
    <property type="term" value="F:DNA-binding transcription factor activity"/>
    <property type="evidence" value="ECO:0007669"/>
    <property type="project" value="TreeGrafter"/>
</dbReference>
<dbReference type="Pfam" id="PF13377">
    <property type="entry name" value="Peripla_BP_3"/>
    <property type="match status" value="1"/>
</dbReference>
<dbReference type="SUPFAM" id="SSF53822">
    <property type="entry name" value="Periplasmic binding protein-like I"/>
    <property type="match status" value="1"/>
</dbReference>
<dbReference type="SUPFAM" id="SSF47413">
    <property type="entry name" value="lambda repressor-like DNA-binding domains"/>
    <property type="match status" value="1"/>
</dbReference>
<dbReference type="InterPro" id="IPR010982">
    <property type="entry name" value="Lambda_DNA-bd_dom_sf"/>
</dbReference>
<proteinExistence type="predicted"/>
<dbReference type="GO" id="GO:0000976">
    <property type="term" value="F:transcription cis-regulatory region binding"/>
    <property type="evidence" value="ECO:0007669"/>
    <property type="project" value="TreeGrafter"/>
</dbReference>
<accession>A0A2M8Z8J0</accession>
<evidence type="ECO:0000259" key="4">
    <source>
        <dbReference type="PROSITE" id="PS50932"/>
    </source>
</evidence>
<evidence type="ECO:0000256" key="3">
    <source>
        <dbReference type="ARBA" id="ARBA00023163"/>
    </source>
</evidence>
<dbReference type="Pfam" id="PF00356">
    <property type="entry name" value="LacI"/>
    <property type="match status" value="1"/>
</dbReference>
<protein>
    <submittedName>
        <fullName evidence="5">LacI family transcriptional regulator</fullName>
    </submittedName>
</protein>
<evidence type="ECO:0000256" key="1">
    <source>
        <dbReference type="ARBA" id="ARBA00023015"/>
    </source>
</evidence>
<organism evidence="5 6">
    <name type="scientific">[Clostridium] celerecrescens 18A</name>
    <dbReference type="NCBI Taxonomy" id="1286362"/>
    <lineage>
        <taxon>Bacteria</taxon>
        <taxon>Bacillati</taxon>
        <taxon>Bacillota</taxon>
        <taxon>Clostridia</taxon>
        <taxon>Lachnospirales</taxon>
        <taxon>Lachnospiraceae</taxon>
        <taxon>Lacrimispora</taxon>
    </lineage>
</organism>
<keyword evidence="1" id="KW-0805">Transcription regulation</keyword>
<dbReference type="SMART" id="SM00354">
    <property type="entry name" value="HTH_LACI"/>
    <property type="match status" value="1"/>
</dbReference>
<dbReference type="PROSITE" id="PS00356">
    <property type="entry name" value="HTH_LACI_1"/>
    <property type="match status" value="1"/>
</dbReference>
<dbReference type="CDD" id="cd06267">
    <property type="entry name" value="PBP1_LacI_sugar_binding-like"/>
    <property type="match status" value="1"/>
</dbReference>
<dbReference type="InterPro" id="IPR046335">
    <property type="entry name" value="LacI/GalR-like_sensor"/>
</dbReference>
<keyword evidence="2" id="KW-0238">DNA-binding</keyword>
<dbReference type="PANTHER" id="PTHR30146">
    <property type="entry name" value="LACI-RELATED TRANSCRIPTIONAL REPRESSOR"/>
    <property type="match status" value="1"/>
</dbReference>
<dbReference type="AlphaFoldDB" id="A0A2M8Z8J0"/>
<evidence type="ECO:0000313" key="6">
    <source>
        <dbReference type="Proteomes" id="UP000231092"/>
    </source>
</evidence>
<dbReference type="Gene3D" id="3.40.50.2300">
    <property type="match status" value="2"/>
</dbReference>
<gene>
    <name evidence="5" type="ORF">H171_3316</name>
</gene>
<dbReference type="InterPro" id="IPR028082">
    <property type="entry name" value="Peripla_BP_I"/>
</dbReference>
<dbReference type="EMBL" id="PGET01000001">
    <property type="protein sequence ID" value="PJJ29759.1"/>
    <property type="molecule type" value="Genomic_DNA"/>
</dbReference>
<dbReference type="OrthoDB" id="9775106at2"/>
<dbReference type="PROSITE" id="PS50932">
    <property type="entry name" value="HTH_LACI_2"/>
    <property type="match status" value="1"/>
</dbReference>
<dbReference type="InterPro" id="IPR000843">
    <property type="entry name" value="HTH_LacI"/>
</dbReference>